<proteinExistence type="inferred from homology"/>
<dbReference type="InterPro" id="IPR005788">
    <property type="entry name" value="PDI_thioredoxin-like_dom"/>
</dbReference>
<evidence type="ECO:0000256" key="7">
    <source>
        <dbReference type="ARBA" id="ARBA00022824"/>
    </source>
</evidence>
<dbReference type="CDD" id="cd02961">
    <property type="entry name" value="PDI_a_family"/>
    <property type="match status" value="1"/>
</dbReference>
<dbReference type="CDD" id="cd02982">
    <property type="entry name" value="PDI_b'_family"/>
    <property type="match status" value="1"/>
</dbReference>
<dbReference type="Proteomes" id="UP000466442">
    <property type="component" value="Unassembled WGS sequence"/>
</dbReference>
<dbReference type="InterPro" id="IPR017937">
    <property type="entry name" value="Thioredoxin_CS"/>
</dbReference>
<protein>
    <recommendedName>
        <fullName evidence="4 12">Protein disulfide-isomerase</fullName>
        <ecNumber evidence="4 12">5.3.4.1</ecNumber>
    </recommendedName>
</protein>
<feature type="compositionally biased region" description="Acidic residues" evidence="13">
    <location>
        <begin position="523"/>
        <end position="532"/>
    </location>
</feature>
<evidence type="ECO:0000256" key="2">
    <source>
        <dbReference type="ARBA" id="ARBA00004319"/>
    </source>
</evidence>
<dbReference type="FunFam" id="3.40.30.10:FF:000027">
    <property type="entry name" value="protein disulfide-isomerase A2"/>
    <property type="match status" value="1"/>
</dbReference>
<evidence type="ECO:0000256" key="5">
    <source>
        <dbReference type="ARBA" id="ARBA00022729"/>
    </source>
</evidence>
<dbReference type="Gene3D" id="3.40.30.10">
    <property type="entry name" value="Glutaredoxin"/>
    <property type="match status" value="4"/>
</dbReference>
<dbReference type="OrthoDB" id="72053at2759"/>
<dbReference type="PRINTS" id="PR00421">
    <property type="entry name" value="THIOREDOXIN"/>
</dbReference>
<keyword evidence="8" id="KW-1015">Disulfide bond</keyword>
<dbReference type="NCBIfam" id="TIGR01126">
    <property type="entry name" value="pdi_dom"/>
    <property type="match status" value="2"/>
</dbReference>
<gene>
    <name evidence="14" type="ORF">GE061_003705</name>
</gene>
<comment type="catalytic activity">
    <reaction evidence="1 12">
        <text>Catalyzes the rearrangement of -S-S- bonds in proteins.</text>
        <dbReference type="EC" id="5.3.4.1"/>
    </reaction>
</comment>
<dbReference type="PROSITE" id="PS00194">
    <property type="entry name" value="THIOREDOXIN_1"/>
    <property type="match status" value="2"/>
</dbReference>
<dbReference type="FunFam" id="3.40.30.10:FF:000023">
    <property type="entry name" value="Protein disulfide-isomerase"/>
    <property type="match status" value="1"/>
</dbReference>
<dbReference type="InterPro" id="IPR005792">
    <property type="entry name" value="Prot_disulphide_isomerase"/>
</dbReference>
<comment type="subcellular location">
    <subcellularLocation>
        <location evidence="2">Endoplasmic reticulum lumen</location>
    </subcellularLocation>
</comment>
<evidence type="ECO:0000256" key="13">
    <source>
        <dbReference type="SAM" id="MobiDB-lite"/>
    </source>
</evidence>
<evidence type="ECO:0000256" key="12">
    <source>
        <dbReference type="RuleBase" id="RU361130"/>
    </source>
</evidence>
<dbReference type="EMBL" id="WIXP02000011">
    <property type="protein sequence ID" value="KAF6203287.1"/>
    <property type="molecule type" value="Genomic_DNA"/>
</dbReference>
<dbReference type="NCBIfam" id="TIGR01130">
    <property type="entry name" value="ER_PDI_fam"/>
    <property type="match status" value="1"/>
</dbReference>
<evidence type="ECO:0000256" key="9">
    <source>
        <dbReference type="ARBA" id="ARBA00023235"/>
    </source>
</evidence>
<dbReference type="PROSITE" id="PS51352">
    <property type="entry name" value="THIOREDOXIN_2"/>
    <property type="match status" value="2"/>
</dbReference>
<dbReference type="SUPFAM" id="SSF52833">
    <property type="entry name" value="Thioredoxin-like"/>
    <property type="match status" value="4"/>
</dbReference>
<sequence length="539" mass="60799">MTMGYFAVLKVELLQQKIESGRLQFTQSRNNSRYKLPRFSPQETIMFRFAAALLLPALVLCSTDIKEEDGVLVLTKGNFETAIDTHKNILVEFYAPWCGHCKNLAPEYAKAAGQLSDMKSDIKLAKVDATQESELAEKFGVRGYPTLKFFRNANPIEYNGGRTADGIVNWVVKKTGPPAKALASLTELEAFIKENNVAIVGYFTDPESSAAKNYLEVASVVEDHAFGIVNDASIITENKAEDGKIWLYKKFDEGESLYSGAEDPNELRKFIAAESLPLIVEFNHETAQKIFGGDIKSHLLFFLSKEKGDFENILEPIKPIAKESRSKLLFVVINVDEPDHQRILEFFGLSTKEVPTMRIIRLEDEMSKFKPSTNDLGPDSVKTFLNDFVEGKLKEHLLSQELPEDWDKEPVKTLVATNFDEVVFDKTKDVLVEFYAPWCGHCKQLVPIYDKLAESFLKKEDILIAKIDATANELEHTKIASFPTLKLYKKDTNEVVDYNGERTLEGLTKFLESGGEFGKGAPEEEEEDEDDDLPRKDEL</sequence>
<evidence type="ECO:0000256" key="1">
    <source>
        <dbReference type="ARBA" id="ARBA00001182"/>
    </source>
</evidence>
<keyword evidence="5" id="KW-0732">Signal</keyword>
<dbReference type="PANTHER" id="PTHR18929:SF240">
    <property type="entry name" value="PROTEIN DISULFIDE-ISOMERASE"/>
    <property type="match status" value="1"/>
</dbReference>
<dbReference type="InterPro" id="IPR036249">
    <property type="entry name" value="Thioredoxin-like_sf"/>
</dbReference>
<dbReference type="FunFam" id="3.40.30.10:FF:000030">
    <property type="entry name" value="Protein disulfide-isomerase"/>
    <property type="match status" value="1"/>
</dbReference>
<dbReference type="EC" id="5.3.4.1" evidence="4 12"/>
<dbReference type="Pfam" id="PF13848">
    <property type="entry name" value="Thioredoxin_6"/>
    <property type="match status" value="1"/>
</dbReference>
<evidence type="ECO:0000313" key="15">
    <source>
        <dbReference type="Proteomes" id="UP000466442"/>
    </source>
</evidence>
<dbReference type="CDD" id="cd02981">
    <property type="entry name" value="PDI_b_family"/>
    <property type="match status" value="1"/>
</dbReference>
<keyword evidence="7" id="KW-0256">Endoplasmic reticulum</keyword>
<accession>A0A6A4JQM5</accession>
<keyword evidence="9 12" id="KW-0413">Isomerase</keyword>
<evidence type="ECO:0000256" key="8">
    <source>
        <dbReference type="ARBA" id="ARBA00023157"/>
    </source>
</evidence>
<dbReference type="GO" id="GO:0006457">
    <property type="term" value="P:protein folding"/>
    <property type="evidence" value="ECO:0007669"/>
    <property type="project" value="TreeGrafter"/>
</dbReference>
<comment type="caution">
    <text evidence="14">The sequence shown here is derived from an EMBL/GenBank/DDBJ whole genome shotgun (WGS) entry which is preliminary data.</text>
</comment>
<name>A0A6A4JQM5_APOLU</name>
<evidence type="ECO:0000256" key="11">
    <source>
        <dbReference type="RuleBase" id="RU004208"/>
    </source>
</evidence>
<dbReference type="Pfam" id="PF00085">
    <property type="entry name" value="Thioredoxin"/>
    <property type="match status" value="2"/>
</dbReference>
<evidence type="ECO:0000256" key="4">
    <source>
        <dbReference type="ARBA" id="ARBA00012723"/>
    </source>
</evidence>
<dbReference type="GO" id="GO:0003756">
    <property type="term" value="F:protein disulfide isomerase activity"/>
    <property type="evidence" value="ECO:0007669"/>
    <property type="project" value="UniProtKB-EC"/>
</dbReference>
<reference evidence="14" key="1">
    <citation type="journal article" date="2021" name="Mol. Ecol. Resour.">
        <title>Apolygus lucorum genome provides insights into omnivorousness and mesophyll feeding.</title>
        <authorList>
            <person name="Liu Y."/>
            <person name="Liu H."/>
            <person name="Wang H."/>
            <person name="Huang T."/>
            <person name="Liu B."/>
            <person name="Yang B."/>
            <person name="Yin L."/>
            <person name="Li B."/>
            <person name="Zhang Y."/>
            <person name="Zhang S."/>
            <person name="Jiang F."/>
            <person name="Zhang X."/>
            <person name="Ren Y."/>
            <person name="Wang B."/>
            <person name="Wang S."/>
            <person name="Lu Y."/>
            <person name="Wu K."/>
            <person name="Fan W."/>
            <person name="Wang G."/>
        </authorList>
    </citation>
    <scope>NUCLEOTIDE SEQUENCE</scope>
    <source>
        <strain evidence="14">12Hb</strain>
    </source>
</reference>
<evidence type="ECO:0000313" key="14">
    <source>
        <dbReference type="EMBL" id="KAF6203287.1"/>
    </source>
</evidence>
<keyword evidence="15" id="KW-1185">Reference proteome</keyword>
<organism evidence="14 15">
    <name type="scientific">Apolygus lucorum</name>
    <name type="common">Small green plant bug</name>
    <name type="synonym">Lygocoris lucorum</name>
    <dbReference type="NCBI Taxonomy" id="248454"/>
    <lineage>
        <taxon>Eukaryota</taxon>
        <taxon>Metazoa</taxon>
        <taxon>Ecdysozoa</taxon>
        <taxon>Arthropoda</taxon>
        <taxon>Hexapoda</taxon>
        <taxon>Insecta</taxon>
        <taxon>Pterygota</taxon>
        <taxon>Neoptera</taxon>
        <taxon>Paraneoptera</taxon>
        <taxon>Hemiptera</taxon>
        <taxon>Heteroptera</taxon>
        <taxon>Panheteroptera</taxon>
        <taxon>Cimicomorpha</taxon>
        <taxon>Miridae</taxon>
        <taxon>Mirini</taxon>
        <taxon>Apolygus</taxon>
    </lineage>
</organism>
<keyword evidence="6" id="KW-0677">Repeat</keyword>
<evidence type="ECO:0000256" key="10">
    <source>
        <dbReference type="ARBA" id="ARBA00023284"/>
    </source>
</evidence>
<comment type="similarity">
    <text evidence="3 11">Belongs to the protein disulfide isomerase family.</text>
</comment>
<dbReference type="GO" id="GO:0005788">
    <property type="term" value="C:endoplasmic reticulum lumen"/>
    <property type="evidence" value="ECO:0007669"/>
    <property type="project" value="UniProtKB-SubCell"/>
</dbReference>
<dbReference type="InterPro" id="IPR013766">
    <property type="entry name" value="Thioredoxin_domain"/>
</dbReference>
<feature type="region of interest" description="Disordered" evidence="13">
    <location>
        <begin position="512"/>
        <end position="539"/>
    </location>
</feature>
<dbReference type="CDD" id="cd02995">
    <property type="entry name" value="PDI_a_PDI_a'_C"/>
    <property type="match status" value="1"/>
</dbReference>
<dbReference type="FunFam" id="3.40.30.10:FF:000042">
    <property type="entry name" value="protein disulfide-isomerase A2"/>
    <property type="match status" value="1"/>
</dbReference>
<dbReference type="AlphaFoldDB" id="A0A6A4JQM5"/>
<evidence type="ECO:0000256" key="6">
    <source>
        <dbReference type="ARBA" id="ARBA00022737"/>
    </source>
</evidence>
<dbReference type="GO" id="GO:0034976">
    <property type="term" value="P:response to endoplasmic reticulum stress"/>
    <property type="evidence" value="ECO:0007669"/>
    <property type="project" value="TreeGrafter"/>
</dbReference>
<dbReference type="PANTHER" id="PTHR18929">
    <property type="entry name" value="PROTEIN DISULFIDE ISOMERASE"/>
    <property type="match status" value="1"/>
</dbReference>
<keyword evidence="10" id="KW-0676">Redox-active center</keyword>
<evidence type="ECO:0000256" key="3">
    <source>
        <dbReference type="ARBA" id="ARBA00006347"/>
    </source>
</evidence>